<keyword evidence="1" id="KW-0812">Transmembrane</keyword>
<feature type="transmembrane region" description="Helical" evidence="1">
    <location>
        <begin position="58"/>
        <end position="81"/>
    </location>
</feature>
<accession>A0ABS3ZJ72</accession>
<protein>
    <submittedName>
        <fullName evidence="2">Uncharacterized protein</fullName>
    </submittedName>
</protein>
<evidence type="ECO:0000313" key="2">
    <source>
        <dbReference type="EMBL" id="MBP0057360.1"/>
    </source>
</evidence>
<keyword evidence="3" id="KW-1185">Reference proteome</keyword>
<reference evidence="2 3" key="1">
    <citation type="submission" date="2021-02" db="EMBL/GenBank/DDBJ databases">
        <title>Lactate utilizing bacteria of the human gut.</title>
        <authorList>
            <person name="Sheridan P.O."/>
        </authorList>
    </citation>
    <scope>NUCLEOTIDE SEQUENCE [LARGE SCALE GENOMIC DNA]</scope>
    <source>
        <strain evidence="2 3">HTF-83D</strain>
    </source>
</reference>
<organism evidence="2 3">
    <name type="scientific">Anaerobutyricum soehngenii</name>
    <dbReference type="NCBI Taxonomy" id="105843"/>
    <lineage>
        <taxon>Bacteria</taxon>
        <taxon>Bacillati</taxon>
        <taxon>Bacillota</taxon>
        <taxon>Clostridia</taxon>
        <taxon>Lachnospirales</taxon>
        <taxon>Lachnospiraceae</taxon>
        <taxon>Anaerobutyricum</taxon>
    </lineage>
</organism>
<feature type="transmembrane region" description="Helical" evidence="1">
    <location>
        <begin position="25"/>
        <end position="46"/>
    </location>
</feature>
<keyword evidence="1" id="KW-0472">Membrane</keyword>
<comment type="caution">
    <text evidence="2">The sequence shown here is derived from an EMBL/GenBank/DDBJ whole genome shotgun (WGS) entry which is preliminary data.</text>
</comment>
<sequence>MMKVKEIYKISEVVHRAAGGKIENIFLFLNTVFWALLALIVGAAGFSLATGSVIGHGITLFCIVGYTGMIIGFFGGSYYLYRRDEK</sequence>
<proteinExistence type="predicted"/>
<dbReference type="Proteomes" id="UP001315001">
    <property type="component" value="Unassembled WGS sequence"/>
</dbReference>
<dbReference type="RefSeq" id="WP_147608266.1">
    <property type="nucleotide sequence ID" value="NZ_JAKNGS010000016.1"/>
</dbReference>
<name>A0ABS3ZJ72_9FIRM</name>
<keyword evidence="1" id="KW-1133">Transmembrane helix</keyword>
<dbReference type="EMBL" id="JAFIQO010000116">
    <property type="protein sequence ID" value="MBP0057360.1"/>
    <property type="molecule type" value="Genomic_DNA"/>
</dbReference>
<evidence type="ECO:0000256" key="1">
    <source>
        <dbReference type="SAM" id="Phobius"/>
    </source>
</evidence>
<gene>
    <name evidence="2" type="ORF">JYQ75_08130</name>
</gene>
<evidence type="ECO:0000313" key="3">
    <source>
        <dbReference type="Proteomes" id="UP001315001"/>
    </source>
</evidence>